<feature type="region of interest" description="Disordered" evidence="1">
    <location>
        <begin position="317"/>
        <end position="353"/>
    </location>
</feature>
<comment type="caution">
    <text evidence="2">The sequence shown here is derived from an EMBL/GenBank/DDBJ whole genome shotgun (WGS) entry which is preliminary data.</text>
</comment>
<gene>
    <name evidence="2" type="ORF">GQX73_g10788</name>
</gene>
<organism evidence="2 3">
    <name type="scientific">Xylaria multiplex</name>
    <dbReference type="NCBI Taxonomy" id="323545"/>
    <lineage>
        <taxon>Eukaryota</taxon>
        <taxon>Fungi</taxon>
        <taxon>Dikarya</taxon>
        <taxon>Ascomycota</taxon>
        <taxon>Pezizomycotina</taxon>
        <taxon>Sordariomycetes</taxon>
        <taxon>Xylariomycetidae</taxon>
        <taxon>Xylariales</taxon>
        <taxon>Xylariaceae</taxon>
        <taxon>Xylaria</taxon>
    </lineage>
</organism>
<accession>A0A7C8IKR4</accession>
<dbReference type="Proteomes" id="UP000481858">
    <property type="component" value="Unassembled WGS sequence"/>
</dbReference>
<dbReference type="AlphaFoldDB" id="A0A7C8IKR4"/>
<feature type="compositionally biased region" description="Basic and acidic residues" evidence="1">
    <location>
        <begin position="318"/>
        <end position="353"/>
    </location>
</feature>
<proteinExistence type="predicted"/>
<sequence length="376" mass="44054">MARLKNSHKRQRTRLSRVNRLIGLIEKIQRGAYVEGKEVIRKQLFPRDYIELLLEVEKRDRDFQFFFHQKFRYEYRESIHGKEQFTVFMPSAFHLSIEKSVDYRLQCWKEAVIGNKDYSTESRTAAGKIGAIGCQDMKFESHKTLRGDCSFEYEEDGYTHPPLIFEIAWSQSTEDLENKAMEFIKEGAGQIRTVIGMDFSKTYSIWGTIRDKVGATADPPRGPFTVFVWRAVFDRHGQQVSNADGQPSLQKSTYNFCDDNGDARLAEKLQLSLRDFVPGRDIKSERWEKVKELDDAMLELDTTTMLEYFDIALRRQKRKDDHGRPKREKINEERRKLNEERAAKRKAASEKEHNKWDISSLIEIGGHRLRKVPGRT</sequence>
<evidence type="ECO:0000313" key="3">
    <source>
        <dbReference type="Proteomes" id="UP000481858"/>
    </source>
</evidence>
<dbReference type="EMBL" id="WUBL01000275">
    <property type="protein sequence ID" value="KAF2962785.1"/>
    <property type="molecule type" value="Genomic_DNA"/>
</dbReference>
<protein>
    <recommendedName>
        <fullName evidence="4">Restriction endonuclease domain-containing protein</fullName>
    </recommendedName>
</protein>
<keyword evidence="3" id="KW-1185">Reference proteome</keyword>
<evidence type="ECO:0000313" key="2">
    <source>
        <dbReference type="EMBL" id="KAF2962785.1"/>
    </source>
</evidence>
<reference evidence="2 3" key="1">
    <citation type="submission" date="2019-12" db="EMBL/GenBank/DDBJ databases">
        <title>Draft genome sequence of the ascomycete Xylaria multiplex DSM 110363.</title>
        <authorList>
            <person name="Buettner E."/>
            <person name="Kellner H."/>
        </authorList>
    </citation>
    <scope>NUCLEOTIDE SEQUENCE [LARGE SCALE GENOMIC DNA]</scope>
    <source>
        <strain evidence="2 3">DSM 110363</strain>
    </source>
</reference>
<dbReference type="InParanoid" id="A0A7C8IKR4"/>
<name>A0A7C8IKR4_9PEZI</name>
<dbReference type="OrthoDB" id="3485856at2759"/>
<evidence type="ECO:0008006" key="4">
    <source>
        <dbReference type="Google" id="ProtNLM"/>
    </source>
</evidence>
<evidence type="ECO:0000256" key="1">
    <source>
        <dbReference type="SAM" id="MobiDB-lite"/>
    </source>
</evidence>